<comment type="caution">
    <text evidence="1">The sequence shown here is derived from an EMBL/GenBank/DDBJ whole genome shotgun (WGS) entry which is preliminary data.</text>
</comment>
<dbReference type="AlphaFoldDB" id="A0A495D5L3"/>
<evidence type="ECO:0000313" key="1">
    <source>
        <dbReference type="EMBL" id="RKQ96448.1"/>
    </source>
</evidence>
<protein>
    <submittedName>
        <fullName evidence="1">Molybdopterin synthase sulfur carrier subunit</fullName>
    </submittedName>
</protein>
<dbReference type="OrthoDB" id="9800712at2"/>
<dbReference type="RefSeq" id="WP_075188462.1">
    <property type="nucleotide sequence ID" value="NZ_RBIM01000004.1"/>
</dbReference>
<gene>
    <name evidence="1" type="ORF">C7435_1778</name>
</gene>
<name>A0A495D5L3_9PROT</name>
<evidence type="ECO:0000313" key="2">
    <source>
        <dbReference type="Proteomes" id="UP000273675"/>
    </source>
</evidence>
<dbReference type="InterPro" id="IPR012675">
    <property type="entry name" value="Beta-grasp_dom_sf"/>
</dbReference>
<dbReference type="InterPro" id="IPR016155">
    <property type="entry name" value="Mopterin_synth/thiamin_S_b"/>
</dbReference>
<dbReference type="Proteomes" id="UP000273675">
    <property type="component" value="Unassembled WGS sequence"/>
</dbReference>
<dbReference type="SUPFAM" id="SSF54285">
    <property type="entry name" value="MoaD/ThiS"/>
    <property type="match status" value="1"/>
</dbReference>
<dbReference type="InterPro" id="IPR003749">
    <property type="entry name" value="ThiS/MoaD-like"/>
</dbReference>
<proteinExistence type="predicted"/>
<dbReference type="CDD" id="cd00754">
    <property type="entry name" value="Ubl_MoaD"/>
    <property type="match status" value="1"/>
</dbReference>
<dbReference type="Gene3D" id="3.10.20.30">
    <property type="match status" value="1"/>
</dbReference>
<sequence length="83" mass="8851">MQVHIRYLAALRDRLGAGETTLDLPGEITDSEALIAHLTSADVAAAALAAPEIRLIRNDRIVTRPSPLDDGDRLAFCPPFTGG</sequence>
<reference evidence="1 2" key="1">
    <citation type="submission" date="2018-10" db="EMBL/GenBank/DDBJ databases">
        <title>Genomic Encyclopedia of Type Strains, Phase IV (KMG-IV): sequencing the most valuable type-strain genomes for metagenomic binning, comparative biology and taxonomic classification.</title>
        <authorList>
            <person name="Goeker M."/>
        </authorList>
    </citation>
    <scope>NUCLEOTIDE SEQUENCE [LARGE SCALE GENOMIC DNA]</scope>
    <source>
        <strain evidence="1 2">DSM 4734</strain>
    </source>
</reference>
<dbReference type="EMBL" id="RBIM01000004">
    <property type="protein sequence ID" value="RKQ96448.1"/>
    <property type="molecule type" value="Genomic_DNA"/>
</dbReference>
<organism evidence="1 2">
    <name type="scientific">Maricaulis maris</name>
    <dbReference type="NCBI Taxonomy" id="74318"/>
    <lineage>
        <taxon>Bacteria</taxon>
        <taxon>Pseudomonadati</taxon>
        <taxon>Pseudomonadota</taxon>
        <taxon>Alphaproteobacteria</taxon>
        <taxon>Maricaulales</taxon>
        <taxon>Maricaulaceae</taxon>
        <taxon>Maricaulis</taxon>
    </lineage>
</organism>
<dbReference type="Pfam" id="PF02597">
    <property type="entry name" value="ThiS"/>
    <property type="match status" value="1"/>
</dbReference>
<accession>A0A495D5L3</accession>